<feature type="transmembrane region" description="Helical" evidence="1">
    <location>
        <begin position="39"/>
        <end position="58"/>
    </location>
</feature>
<organism evidence="2 3">
    <name type="scientific">Brevibacillus gelatini</name>
    <dbReference type="NCBI Taxonomy" id="1655277"/>
    <lineage>
        <taxon>Bacteria</taxon>
        <taxon>Bacillati</taxon>
        <taxon>Bacillota</taxon>
        <taxon>Bacilli</taxon>
        <taxon>Bacillales</taxon>
        <taxon>Paenibacillaceae</taxon>
        <taxon>Brevibacillus</taxon>
    </lineage>
</organism>
<name>A0A3M8AR86_9BACL</name>
<feature type="transmembrane region" description="Helical" evidence="1">
    <location>
        <begin position="12"/>
        <end position="33"/>
    </location>
</feature>
<proteinExistence type="predicted"/>
<feature type="transmembrane region" description="Helical" evidence="1">
    <location>
        <begin position="79"/>
        <end position="100"/>
    </location>
</feature>
<keyword evidence="1" id="KW-0812">Transmembrane</keyword>
<keyword evidence="1" id="KW-1133">Transmembrane helix</keyword>
<protein>
    <submittedName>
        <fullName evidence="2">Uncharacterized protein</fullName>
    </submittedName>
</protein>
<dbReference type="AlphaFoldDB" id="A0A3M8AR86"/>
<dbReference type="EMBL" id="RHHS01000047">
    <property type="protein sequence ID" value="RNB53708.1"/>
    <property type="molecule type" value="Genomic_DNA"/>
</dbReference>
<keyword evidence="3" id="KW-1185">Reference proteome</keyword>
<sequence>MFLLFRFILEIIRILIWMAIFLAVTSPVVTLFFRQSSPGENIILAQAALFLLYFIFYRNRLQQSGWFPSKHNQPLSRRATALLYLSAATCFSAAIFMSYLH</sequence>
<evidence type="ECO:0000256" key="1">
    <source>
        <dbReference type="SAM" id="Phobius"/>
    </source>
</evidence>
<keyword evidence="1" id="KW-0472">Membrane</keyword>
<evidence type="ECO:0000313" key="3">
    <source>
        <dbReference type="Proteomes" id="UP000268829"/>
    </source>
</evidence>
<reference evidence="2 3" key="1">
    <citation type="submission" date="2018-10" db="EMBL/GenBank/DDBJ databases">
        <title>Phylogenomics of Brevibacillus.</title>
        <authorList>
            <person name="Dunlap C."/>
        </authorList>
    </citation>
    <scope>NUCLEOTIDE SEQUENCE [LARGE SCALE GENOMIC DNA]</scope>
    <source>
        <strain evidence="2 3">DSM 100115</strain>
    </source>
</reference>
<dbReference type="Proteomes" id="UP000268829">
    <property type="component" value="Unassembled WGS sequence"/>
</dbReference>
<dbReference type="OrthoDB" id="2428268at2"/>
<accession>A0A3M8AR86</accession>
<comment type="caution">
    <text evidence="2">The sequence shown here is derived from an EMBL/GenBank/DDBJ whole genome shotgun (WGS) entry which is preliminary data.</text>
</comment>
<evidence type="ECO:0000313" key="2">
    <source>
        <dbReference type="EMBL" id="RNB53708.1"/>
    </source>
</evidence>
<dbReference type="RefSeq" id="WP_122906299.1">
    <property type="nucleotide sequence ID" value="NZ_RHHS01000047.1"/>
</dbReference>
<gene>
    <name evidence="2" type="ORF">EDM57_19180</name>
</gene>